<dbReference type="Gene3D" id="1.25.40.20">
    <property type="entry name" value="Ankyrin repeat-containing domain"/>
    <property type="match status" value="1"/>
</dbReference>
<protein>
    <recommendedName>
        <fullName evidence="3">Ankyrin repeat-containing domain protein</fullName>
    </recommendedName>
</protein>
<dbReference type="InterPro" id="IPR036770">
    <property type="entry name" value="Ankyrin_rpt-contain_sf"/>
</dbReference>
<dbReference type="PANTHER" id="PTHR46586">
    <property type="entry name" value="ANKYRIN REPEAT-CONTAINING PROTEIN"/>
    <property type="match status" value="1"/>
</dbReference>
<proteinExistence type="predicted"/>
<reference evidence="2" key="1">
    <citation type="journal article" date="2018" name="Nat. Microbiol.">
        <title>Leveraging single-cell genomics to expand the fungal tree of life.</title>
        <authorList>
            <person name="Ahrendt S.R."/>
            <person name="Quandt C.A."/>
            <person name="Ciobanu D."/>
            <person name="Clum A."/>
            <person name="Salamov A."/>
            <person name="Andreopoulos B."/>
            <person name="Cheng J.F."/>
            <person name="Woyke T."/>
            <person name="Pelin A."/>
            <person name="Henrissat B."/>
            <person name="Reynolds N.K."/>
            <person name="Benny G.L."/>
            <person name="Smith M.E."/>
            <person name="James T.Y."/>
            <person name="Grigoriev I.V."/>
        </authorList>
    </citation>
    <scope>NUCLEOTIDE SEQUENCE [LARGE SCALE GENOMIC DNA]</scope>
</reference>
<evidence type="ECO:0000313" key="1">
    <source>
        <dbReference type="EMBL" id="RKO94798.1"/>
    </source>
</evidence>
<name>A0A4P9WS78_9FUNG</name>
<dbReference type="InterPro" id="IPR052050">
    <property type="entry name" value="SecEffector_AnkRepeat"/>
</dbReference>
<dbReference type="PANTHER" id="PTHR46586:SF3">
    <property type="entry name" value="ANKYRIN REPEAT-CONTAINING PROTEIN"/>
    <property type="match status" value="1"/>
</dbReference>
<evidence type="ECO:0000313" key="2">
    <source>
        <dbReference type="Proteomes" id="UP000269721"/>
    </source>
</evidence>
<evidence type="ECO:0008006" key="3">
    <source>
        <dbReference type="Google" id="ProtNLM"/>
    </source>
</evidence>
<dbReference type="Proteomes" id="UP000269721">
    <property type="component" value="Unassembled WGS sequence"/>
</dbReference>
<sequence>MYVTFQYGGGRCDLVWFFLDAYPTIYYSAGVSIDFFGDRAATFGSLPVVELLHEMAIPGMFSTSAMNAAAGSGYIEVVRFLHESRSEGCTTFGMDDASKSWVCKAEFEKEAEKAKEVVFFLLRHRKEGCTASGMERGHTEVLRVLYEAGMRFSDEDAMKMFSDSDEMDLEDEDEACAYLRQMHGML</sequence>
<keyword evidence="2" id="KW-1185">Reference proteome</keyword>
<dbReference type="OrthoDB" id="194358at2759"/>
<organism evidence="1 2">
    <name type="scientific">Blyttiomyces helicus</name>
    <dbReference type="NCBI Taxonomy" id="388810"/>
    <lineage>
        <taxon>Eukaryota</taxon>
        <taxon>Fungi</taxon>
        <taxon>Fungi incertae sedis</taxon>
        <taxon>Chytridiomycota</taxon>
        <taxon>Chytridiomycota incertae sedis</taxon>
        <taxon>Chytridiomycetes</taxon>
        <taxon>Chytridiomycetes incertae sedis</taxon>
        <taxon>Blyttiomyces</taxon>
    </lineage>
</organism>
<gene>
    <name evidence="1" type="ORF">BDK51DRAFT_28394</name>
</gene>
<accession>A0A4P9WS78</accession>
<dbReference type="EMBL" id="KZ993817">
    <property type="protein sequence ID" value="RKO94798.1"/>
    <property type="molecule type" value="Genomic_DNA"/>
</dbReference>
<dbReference type="AlphaFoldDB" id="A0A4P9WS78"/>